<dbReference type="Gene3D" id="1.10.150.130">
    <property type="match status" value="1"/>
</dbReference>
<evidence type="ECO:0000256" key="5">
    <source>
        <dbReference type="ARBA" id="ARBA00023172"/>
    </source>
</evidence>
<dbReference type="InterPro" id="IPR050090">
    <property type="entry name" value="Tyrosine_recombinase_XerCD"/>
</dbReference>
<dbReference type="CDD" id="cd01189">
    <property type="entry name" value="INT_ICEBs1_C_like"/>
    <property type="match status" value="1"/>
</dbReference>
<evidence type="ECO:0000256" key="1">
    <source>
        <dbReference type="ARBA" id="ARBA00003283"/>
    </source>
</evidence>
<dbReference type="InterPro" id="IPR044068">
    <property type="entry name" value="CB"/>
</dbReference>
<evidence type="ECO:0000256" key="3">
    <source>
        <dbReference type="ARBA" id="ARBA00022908"/>
    </source>
</evidence>
<comment type="similarity">
    <text evidence="2">Belongs to the 'phage' integrase family.</text>
</comment>
<evidence type="ECO:0000256" key="2">
    <source>
        <dbReference type="ARBA" id="ARBA00008857"/>
    </source>
</evidence>
<dbReference type="InterPro" id="IPR010998">
    <property type="entry name" value="Integrase_recombinase_N"/>
</dbReference>
<feature type="compositionally biased region" description="Basic and acidic residues" evidence="7">
    <location>
        <begin position="290"/>
        <end position="299"/>
    </location>
</feature>
<evidence type="ECO:0000256" key="7">
    <source>
        <dbReference type="SAM" id="MobiDB-lite"/>
    </source>
</evidence>
<feature type="region of interest" description="Disordered" evidence="7">
    <location>
        <begin position="289"/>
        <end position="312"/>
    </location>
</feature>
<comment type="caution">
    <text evidence="10">The sequence shown here is derived from an EMBL/GenBank/DDBJ whole genome shotgun (WGS) entry which is preliminary data.</text>
</comment>
<dbReference type="Pfam" id="PF00589">
    <property type="entry name" value="Phage_integrase"/>
    <property type="match status" value="1"/>
</dbReference>
<dbReference type="InterPro" id="IPR013762">
    <property type="entry name" value="Integrase-like_cat_sf"/>
</dbReference>
<dbReference type="SUPFAM" id="SSF56349">
    <property type="entry name" value="DNA breaking-rejoining enzymes"/>
    <property type="match status" value="1"/>
</dbReference>
<keyword evidence="5" id="KW-0233">DNA recombination</keyword>
<evidence type="ECO:0008006" key="12">
    <source>
        <dbReference type="Google" id="ProtNLM"/>
    </source>
</evidence>
<evidence type="ECO:0000256" key="6">
    <source>
        <dbReference type="PROSITE-ProRule" id="PRU01248"/>
    </source>
</evidence>
<dbReference type="InterPro" id="IPR011010">
    <property type="entry name" value="DNA_brk_join_enz"/>
</dbReference>
<evidence type="ECO:0000313" key="10">
    <source>
        <dbReference type="EMBL" id="PDX80197.1"/>
    </source>
</evidence>
<comment type="function">
    <text evidence="1">Site-specific tyrosine recombinase, which acts by catalyzing the cutting and rejoining of the recombining DNA molecules.</text>
</comment>
<evidence type="ECO:0000259" key="9">
    <source>
        <dbReference type="PROSITE" id="PS51900"/>
    </source>
</evidence>
<organism evidence="10 11">
    <name type="scientific">Faecalibacterium prausnitzii</name>
    <dbReference type="NCBI Taxonomy" id="853"/>
    <lineage>
        <taxon>Bacteria</taxon>
        <taxon>Bacillati</taxon>
        <taxon>Bacillota</taxon>
        <taxon>Clostridia</taxon>
        <taxon>Eubacteriales</taxon>
        <taxon>Oscillospiraceae</taxon>
        <taxon>Faecalibacterium</taxon>
    </lineage>
</organism>
<evidence type="ECO:0000256" key="4">
    <source>
        <dbReference type="ARBA" id="ARBA00023125"/>
    </source>
</evidence>
<proteinExistence type="inferred from homology"/>
<dbReference type="PANTHER" id="PTHR30349">
    <property type="entry name" value="PHAGE INTEGRASE-RELATED"/>
    <property type="match status" value="1"/>
</dbReference>
<dbReference type="PROSITE" id="PS51898">
    <property type="entry name" value="TYR_RECOMBINASE"/>
    <property type="match status" value="1"/>
</dbReference>
<sequence length="379" mass="43187">MPRKSKGMRPDGRCQIKRKMPDGKYRFFYGKTKSEAEAKYKEALIQKAEAESKAELFEIVAADYWDKLLKRIIDGTDSTYRSSYERCVQFFSGKRMDEITPVMIVSFGQSLKDEGLSTSSIRNTISILRGIFRGWRLASGSSYNPMQDIKSPAGKPAAIREPPTDKELALFRAHPEGFGLCAWMLMYTGCRLGELIALRWEDINFESNKIYVSKKVSWSGGGVKIQDPKTNNGVRVIPLMPHLKREIEPRRGKPTEYIIGGMARPLTDAEYHSRWLAYCTKLGLVQPSDSKTRYRDSRRGPKAAKNPLPPVMEPTVTAHQFRHSFASDLYDAGVGVLEAKKIMGHADISTTYKIYTHIRERKLKDATEKMIKFYDDEDK</sequence>
<dbReference type="GO" id="GO:0015074">
    <property type="term" value="P:DNA integration"/>
    <property type="evidence" value="ECO:0007669"/>
    <property type="project" value="UniProtKB-KW"/>
</dbReference>
<dbReference type="GO" id="GO:0003677">
    <property type="term" value="F:DNA binding"/>
    <property type="evidence" value="ECO:0007669"/>
    <property type="project" value="UniProtKB-UniRule"/>
</dbReference>
<dbReference type="Proteomes" id="UP000220005">
    <property type="component" value="Unassembled WGS sequence"/>
</dbReference>
<gene>
    <name evidence="10" type="ORF">CGS58_13325</name>
</gene>
<dbReference type="InterPro" id="IPR002104">
    <property type="entry name" value="Integrase_catalytic"/>
</dbReference>
<dbReference type="RefSeq" id="WP_097840199.1">
    <property type="nucleotide sequence ID" value="NZ_NMTY01000032.1"/>
</dbReference>
<protein>
    <recommendedName>
        <fullName evidence="12">Site-specific integrase</fullName>
    </recommendedName>
</protein>
<feature type="domain" description="Core-binding (CB)" evidence="9">
    <location>
        <begin position="55"/>
        <end position="136"/>
    </location>
</feature>
<dbReference type="AlphaFoldDB" id="A0A2A7AM06"/>
<dbReference type="InterPro" id="IPR004107">
    <property type="entry name" value="Integrase_SAM-like_N"/>
</dbReference>
<dbReference type="PROSITE" id="PS51900">
    <property type="entry name" value="CB"/>
    <property type="match status" value="1"/>
</dbReference>
<evidence type="ECO:0000313" key="11">
    <source>
        <dbReference type="Proteomes" id="UP000220005"/>
    </source>
</evidence>
<reference evidence="10 11" key="1">
    <citation type="journal article" date="2017" name="Front. Microbiol.">
        <title>New Insights into the Diversity of the Genus Faecalibacterium.</title>
        <authorList>
            <person name="Benevides L."/>
            <person name="Burman S."/>
            <person name="Martin R."/>
            <person name="Robert V."/>
            <person name="Thomas M."/>
            <person name="Miquel S."/>
            <person name="Chain F."/>
            <person name="Sokol H."/>
            <person name="Bermudez-Humaran L.G."/>
            <person name="Morrison M."/>
            <person name="Langella P."/>
            <person name="Azevedo V.A."/>
            <person name="Chatel J.M."/>
            <person name="Soares S."/>
        </authorList>
    </citation>
    <scope>NUCLEOTIDE SEQUENCE [LARGE SCALE GENOMIC DNA]</scope>
    <source>
        <strain evidence="10 11">CNCM I 4575</strain>
    </source>
</reference>
<dbReference type="Gene3D" id="1.10.443.10">
    <property type="entry name" value="Intergrase catalytic core"/>
    <property type="match status" value="1"/>
</dbReference>
<evidence type="ECO:0000259" key="8">
    <source>
        <dbReference type="PROSITE" id="PS51898"/>
    </source>
</evidence>
<dbReference type="PANTHER" id="PTHR30349:SF41">
    <property type="entry name" value="INTEGRASE_RECOMBINASE PROTEIN MJ0367-RELATED"/>
    <property type="match status" value="1"/>
</dbReference>
<feature type="domain" description="Tyr recombinase" evidence="8">
    <location>
        <begin position="158"/>
        <end position="368"/>
    </location>
</feature>
<dbReference type="Pfam" id="PF02899">
    <property type="entry name" value="Phage_int_SAM_1"/>
    <property type="match status" value="1"/>
</dbReference>
<keyword evidence="4 6" id="KW-0238">DNA-binding</keyword>
<accession>A0A2A7AM06</accession>
<name>A0A2A7AM06_9FIRM</name>
<dbReference type="EMBL" id="NMTY01000032">
    <property type="protein sequence ID" value="PDX80197.1"/>
    <property type="molecule type" value="Genomic_DNA"/>
</dbReference>
<dbReference type="GO" id="GO:0006310">
    <property type="term" value="P:DNA recombination"/>
    <property type="evidence" value="ECO:0007669"/>
    <property type="project" value="UniProtKB-KW"/>
</dbReference>
<keyword evidence="3" id="KW-0229">DNA integration</keyword>